<keyword evidence="4" id="KW-1185">Reference proteome</keyword>
<dbReference type="GO" id="GO:0004175">
    <property type="term" value="F:endopeptidase activity"/>
    <property type="evidence" value="ECO:0007669"/>
    <property type="project" value="UniProtKB-ARBA"/>
</dbReference>
<organism evidence="3 4">
    <name type="scientific">Lihuaxuella thermophila</name>
    <dbReference type="NCBI Taxonomy" id="1173111"/>
    <lineage>
        <taxon>Bacteria</taxon>
        <taxon>Bacillati</taxon>
        <taxon>Bacillota</taxon>
        <taxon>Bacilli</taxon>
        <taxon>Bacillales</taxon>
        <taxon>Thermoactinomycetaceae</taxon>
        <taxon>Lihuaxuella</taxon>
    </lineage>
</organism>
<dbReference type="Proteomes" id="UP000199695">
    <property type="component" value="Unassembled WGS sequence"/>
</dbReference>
<dbReference type="PANTHER" id="PTHR39430:SF1">
    <property type="entry name" value="PROTEASE"/>
    <property type="match status" value="1"/>
</dbReference>
<dbReference type="OrthoDB" id="324900at2"/>
<keyword evidence="1" id="KW-1133">Transmembrane helix</keyword>
<feature type="transmembrane region" description="Helical" evidence="1">
    <location>
        <begin position="199"/>
        <end position="222"/>
    </location>
</feature>
<evidence type="ECO:0000256" key="1">
    <source>
        <dbReference type="SAM" id="Phobius"/>
    </source>
</evidence>
<dbReference type="RefSeq" id="WP_089972494.1">
    <property type="nucleotide sequence ID" value="NZ_FOCQ01000019.1"/>
</dbReference>
<evidence type="ECO:0000259" key="2">
    <source>
        <dbReference type="Pfam" id="PF02517"/>
    </source>
</evidence>
<keyword evidence="1" id="KW-0472">Membrane</keyword>
<protein>
    <recommendedName>
        <fullName evidence="2">CAAX prenyl protease 2/Lysostaphin resistance protein A-like domain-containing protein</fullName>
    </recommendedName>
</protein>
<reference evidence="3 4" key="1">
    <citation type="submission" date="2016-10" db="EMBL/GenBank/DDBJ databases">
        <authorList>
            <person name="de Groot N.N."/>
        </authorList>
    </citation>
    <scope>NUCLEOTIDE SEQUENCE [LARGE SCALE GENOMIC DNA]</scope>
    <source>
        <strain evidence="3 4">DSM 46701</strain>
    </source>
</reference>
<dbReference type="EMBL" id="FOCQ01000019">
    <property type="protein sequence ID" value="SEN71307.1"/>
    <property type="molecule type" value="Genomic_DNA"/>
</dbReference>
<dbReference type="GO" id="GO:0080120">
    <property type="term" value="P:CAAX-box protein maturation"/>
    <property type="evidence" value="ECO:0007669"/>
    <property type="project" value="UniProtKB-ARBA"/>
</dbReference>
<gene>
    <name evidence="3" type="ORF">SAMN05444955_11924</name>
</gene>
<feature type="transmembrane region" description="Helical" evidence="1">
    <location>
        <begin position="73"/>
        <end position="100"/>
    </location>
</feature>
<dbReference type="Pfam" id="PF02517">
    <property type="entry name" value="Rce1-like"/>
    <property type="match status" value="1"/>
</dbReference>
<feature type="transmembrane region" description="Helical" evidence="1">
    <location>
        <begin position="106"/>
        <end position="124"/>
    </location>
</feature>
<feature type="domain" description="CAAX prenyl protease 2/Lysostaphin resistance protein A-like" evidence="2">
    <location>
        <begin position="110"/>
        <end position="204"/>
    </location>
</feature>
<evidence type="ECO:0000313" key="4">
    <source>
        <dbReference type="Proteomes" id="UP000199695"/>
    </source>
</evidence>
<dbReference type="STRING" id="1173111.SAMN05444955_11924"/>
<sequence length="275" mass="29857">MKILEVAGKTLLLITLIFILSLPGIFLIHLPAAGFVLQSAALLLASFFLYALFERNRKWPFGFKQAEWQRQFLEGAGFGAVLISVVFLLILVTGGVQIAGVNSPASFWRSAVTSAALFILVAVSEETLARGYVQGLMAYRFSARTAWIASSVFFALLHGLNPGVWDQPFSMLNIFLAGMLLAIYRTGSGGLWGPIGLHFTWNFFQGTVFGFQVSGIPITSLFRLEPVGDAVISGGEFGAEGSLFSTMVLIAGIYYTHRRSLRSAEDPGESGRGKD</sequence>
<keyword evidence="1" id="KW-0812">Transmembrane</keyword>
<dbReference type="InterPro" id="IPR003675">
    <property type="entry name" value="Rce1/LyrA-like_dom"/>
</dbReference>
<evidence type="ECO:0000313" key="3">
    <source>
        <dbReference type="EMBL" id="SEN71307.1"/>
    </source>
</evidence>
<feature type="transmembrane region" description="Helical" evidence="1">
    <location>
        <begin position="237"/>
        <end position="255"/>
    </location>
</feature>
<accession>A0A1H8ITH9</accession>
<name>A0A1H8ITH9_9BACL</name>
<dbReference type="PANTHER" id="PTHR39430">
    <property type="entry name" value="MEMBRANE-ASSOCIATED PROTEASE-RELATED"/>
    <property type="match status" value="1"/>
</dbReference>
<feature type="transmembrane region" description="Helical" evidence="1">
    <location>
        <begin position="12"/>
        <end position="29"/>
    </location>
</feature>
<dbReference type="AlphaFoldDB" id="A0A1H8ITH9"/>
<feature type="transmembrane region" description="Helical" evidence="1">
    <location>
        <begin position="136"/>
        <end position="157"/>
    </location>
</feature>
<feature type="transmembrane region" description="Helical" evidence="1">
    <location>
        <begin position="35"/>
        <end position="53"/>
    </location>
</feature>
<proteinExistence type="predicted"/>
<feature type="transmembrane region" description="Helical" evidence="1">
    <location>
        <begin position="169"/>
        <end position="187"/>
    </location>
</feature>